<dbReference type="InterPro" id="IPR003593">
    <property type="entry name" value="AAA+_ATPase"/>
</dbReference>
<dbReference type="Proteomes" id="UP000448292">
    <property type="component" value="Unassembled WGS sequence"/>
</dbReference>
<keyword evidence="6" id="KW-1185">Reference proteome</keyword>
<dbReference type="SUPFAM" id="SSF52540">
    <property type="entry name" value="P-loop containing nucleoside triphosphate hydrolases"/>
    <property type="match status" value="1"/>
</dbReference>
<evidence type="ECO:0000313" key="5">
    <source>
        <dbReference type="EMBL" id="TVM20002.1"/>
    </source>
</evidence>
<dbReference type="GO" id="GO:0005524">
    <property type="term" value="F:ATP binding"/>
    <property type="evidence" value="ECO:0007669"/>
    <property type="project" value="UniProtKB-KW"/>
</dbReference>
<protein>
    <submittedName>
        <fullName evidence="5">Polyamine ABC transporter ATP-binding protein</fullName>
    </submittedName>
</protein>
<dbReference type="OrthoDB" id="9809450at2"/>
<organism evidence="5 6">
    <name type="scientific">Oceanidesulfovibrio indonesiensis</name>
    <dbReference type="NCBI Taxonomy" id="54767"/>
    <lineage>
        <taxon>Bacteria</taxon>
        <taxon>Pseudomonadati</taxon>
        <taxon>Thermodesulfobacteriota</taxon>
        <taxon>Desulfovibrionia</taxon>
        <taxon>Desulfovibrionales</taxon>
        <taxon>Desulfovibrionaceae</taxon>
        <taxon>Oceanidesulfovibrio</taxon>
    </lineage>
</organism>
<dbReference type="SMART" id="SM00382">
    <property type="entry name" value="AAA"/>
    <property type="match status" value="1"/>
</dbReference>
<sequence length="256" mass="28162">MMASETIIRVENFTAAYGNTVIIDDIDFTVQRGEIFVILGGSGCGKSTLLKHMIGLYKPATGHIYIEDQDISTASGRTRQKLLSRIGVMYQSGALFGSMTLLQNVRLPLEEFTNLPDEAMDLICRMKLSLVGLAGTEGRMPSELSGGMQKRAAIARAMALDPPILFLDEPSAGLDPVTSAEIDRLILDLRASLGMTFVIVTHELASIYTVADRIIMLDKTTKKILAEGDPRTLRDTSENERVRQFFLRQAETTSQT</sequence>
<keyword evidence="2" id="KW-0547">Nucleotide-binding</keyword>
<keyword evidence="1" id="KW-0813">Transport</keyword>
<evidence type="ECO:0000256" key="2">
    <source>
        <dbReference type="ARBA" id="ARBA00022741"/>
    </source>
</evidence>
<dbReference type="PANTHER" id="PTHR43023">
    <property type="entry name" value="PROTEIN TRIGALACTOSYLDIACYLGLYCEROL 3, CHLOROPLASTIC"/>
    <property type="match status" value="1"/>
</dbReference>
<dbReference type="EMBL" id="QMIE01000001">
    <property type="protein sequence ID" value="TVM20002.1"/>
    <property type="molecule type" value="Genomic_DNA"/>
</dbReference>
<evidence type="ECO:0000313" key="6">
    <source>
        <dbReference type="Proteomes" id="UP000448292"/>
    </source>
</evidence>
<feature type="domain" description="ABC transporter" evidence="4">
    <location>
        <begin position="8"/>
        <end position="246"/>
    </location>
</feature>
<dbReference type="PROSITE" id="PS00211">
    <property type="entry name" value="ABC_TRANSPORTER_1"/>
    <property type="match status" value="1"/>
</dbReference>
<dbReference type="AlphaFoldDB" id="A0A7M3MKS0"/>
<dbReference type="InterPro" id="IPR027417">
    <property type="entry name" value="P-loop_NTPase"/>
</dbReference>
<evidence type="ECO:0000259" key="4">
    <source>
        <dbReference type="PROSITE" id="PS50893"/>
    </source>
</evidence>
<accession>A0A7M3MKS0</accession>
<evidence type="ECO:0000256" key="3">
    <source>
        <dbReference type="ARBA" id="ARBA00022840"/>
    </source>
</evidence>
<evidence type="ECO:0000256" key="1">
    <source>
        <dbReference type="ARBA" id="ARBA00022448"/>
    </source>
</evidence>
<reference evidence="5 6" key="1">
    <citation type="submission" date="2018-06" db="EMBL/GenBank/DDBJ databases">
        <title>Complete genome of Desulfovibrio indonesiensis P37SLT.</title>
        <authorList>
            <person name="Crispim J.S."/>
            <person name="Vidigal P.M.P."/>
            <person name="Silva L.C.F."/>
            <person name="Laguardia C.N."/>
            <person name="Araujo L.C."/>
            <person name="Dias R.S."/>
            <person name="Sousa M.P."/>
            <person name="Paula S.O."/>
            <person name="Silva C."/>
        </authorList>
    </citation>
    <scope>NUCLEOTIDE SEQUENCE [LARGE SCALE GENOMIC DNA]</scope>
    <source>
        <strain evidence="5 6">P37SLT</strain>
    </source>
</reference>
<dbReference type="InterPro" id="IPR017871">
    <property type="entry name" value="ABC_transporter-like_CS"/>
</dbReference>
<gene>
    <name evidence="5" type="ORF">DPQ33_01890</name>
</gene>
<dbReference type="Gene3D" id="3.40.50.300">
    <property type="entry name" value="P-loop containing nucleotide triphosphate hydrolases"/>
    <property type="match status" value="1"/>
</dbReference>
<comment type="caution">
    <text evidence="5">The sequence shown here is derived from an EMBL/GenBank/DDBJ whole genome shotgun (WGS) entry which is preliminary data.</text>
</comment>
<dbReference type="InterPro" id="IPR003439">
    <property type="entry name" value="ABC_transporter-like_ATP-bd"/>
</dbReference>
<dbReference type="GO" id="GO:0016887">
    <property type="term" value="F:ATP hydrolysis activity"/>
    <property type="evidence" value="ECO:0007669"/>
    <property type="project" value="InterPro"/>
</dbReference>
<dbReference type="PANTHER" id="PTHR43023:SF3">
    <property type="entry name" value="PROTEIN TRIGALACTOSYLDIACYLGLYCEROL 3, CHLOROPLASTIC"/>
    <property type="match status" value="1"/>
</dbReference>
<dbReference type="PROSITE" id="PS50893">
    <property type="entry name" value="ABC_TRANSPORTER_2"/>
    <property type="match status" value="1"/>
</dbReference>
<dbReference type="Pfam" id="PF00005">
    <property type="entry name" value="ABC_tran"/>
    <property type="match status" value="1"/>
</dbReference>
<keyword evidence="3 5" id="KW-0067">ATP-binding</keyword>
<proteinExistence type="predicted"/>
<name>A0A7M3MKS0_9BACT</name>